<dbReference type="PANTHER" id="PTHR37534:SF24">
    <property type="entry name" value="MISCELLANEOUS ZN(II)2CYS6 TRANSCRIPTION FACTOR (EUROFUNG)-RELATED"/>
    <property type="match status" value="1"/>
</dbReference>
<name>A0A507B2K4_9PEZI</name>
<evidence type="ECO:0000256" key="2">
    <source>
        <dbReference type="ARBA" id="ARBA00022833"/>
    </source>
</evidence>
<proteinExistence type="predicted"/>
<evidence type="ECO:0000256" key="4">
    <source>
        <dbReference type="ARBA" id="ARBA00023125"/>
    </source>
</evidence>
<dbReference type="Pfam" id="PF11951">
    <property type="entry name" value="Fungal_trans_2"/>
    <property type="match status" value="1"/>
</dbReference>
<dbReference type="GeneID" id="41975177"/>
<keyword evidence="5" id="KW-0804">Transcription</keyword>
<evidence type="ECO:0000256" key="5">
    <source>
        <dbReference type="ARBA" id="ARBA00023163"/>
    </source>
</evidence>
<dbReference type="GO" id="GO:0000976">
    <property type="term" value="F:transcription cis-regulatory region binding"/>
    <property type="evidence" value="ECO:0007669"/>
    <property type="project" value="TreeGrafter"/>
</dbReference>
<feature type="region of interest" description="Disordered" evidence="7">
    <location>
        <begin position="32"/>
        <end position="67"/>
    </location>
</feature>
<dbReference type="OrthoDB" id="415590at2759"/>
<evidence type="ECO:0000313" key="8">
    <source>
        <dbReference type="EMBL" id="TPX11519.1"/>
    </source>
</evidence>
<evidence type="ECO:0000313" key="9">
    <source>
        <dbReference type="Proteomes" id="UP000319257"/>
    </source>
</evidence>
<dbReference type="Proteomes" id="UP000319257">
    <property type="component" value="Unassembled WGS sequence"/>
</dbReference>
<dbReference type="GO" id="GO:0045944">
    <property type="term" value="P:positive regulation of transcription by RNA polymerase II"/>
    <property type="evidence" value="ECO:0007669"/>
    <property type="project" value="TreeGrafter"/>
</dbReference>
<gene>
    <name evidence="8" type="ORF">E0L32_007730</name>
</gene>
<sequence length="471" mass="52726">MDDEYSQNPRFIKLQEELHYVLFTSTSNVSSPIGHWQESDGSILHGDRDGGDSGGVQHRQSTEDEGEFDFSRVPLVPQISLINYLHNWIHQPAPLLDNFDEERHFRIEVPRLARRSPTLLYAILAVSACQMERKSATRKGSDSLLLYQESIRLLASSLPARDRDPAILVTACILAVLELSSGQPRNWKRHIEGCASLFSMFSVHGFSGGLLQAVFWCFPRMELCGVLLSEGTETTVMPLHKWVPITDAPSPLGSLGAGEDVVTSLFLQCALQSPGMCANWVVYLCARACDLLYRQTQQPELHATPNDRNGALSFAEQWQQLWDTLQQWFESRPPALQPVQRVAADDLPPFPTIVFHHFAAISSTEAYHTACIVMLEMRPSDAVTTGPYNVPSWHARRICGISRSNPNLANLANSIQPLYLAGKLLSHPSEQIAIARILKYIEKASGWGALWRLNDLERIWGYEPGEIMNAV</sequence>
<comment type="subcellular location">
    <subcellularLocation>
        <location evidence="1">Nucleus</location>
    </subcellularLocation>
</comment>
<dbReference type="RefSeq" id="XP_030993230.1">
    <property type="nucleotide sequence ID" value="XM_031142506.1"/>
</dbReference>
<reference evidence="8 9" key="1">
    <citation type="submission" date="2019-06" db="EMBL/GenBank/DDBJ databases">
        <title>Draft genome sequence of the filamentous fungus Phialemoniopsis curvata isolated from diesel fuel.</title>
        <authorList>
            <person name="Varaljay V.A."/>
            <person name="Lyon W.J."/>
            <person name="Crouch A.L."/>
            <person name="Drake C.E."/>
            <person name="Hollomon J.M."/>
            <person name="Nadeau L.J."/>
            <person name="Nunn H.S."/>
            <person name="Stevenson B.S."/>
            <person name="Bojanowski C.L."/>
            <person name="Crookes-Goodson W.J."/>
        </authorList>
    </citation>
    <scope>NUCLEOTIDE SEQUENCE [LARGE SCALE GENOMIC DNA]</scope>
    <source>
        <strain evidence="8 9">D216</strain>
    </source>
</reference>
<dbReference type="InParanoid" id="A0A507B2K4"/>
<dbReference type="PANTHER" id="PTHR37534">
    <property type="entry name" value="TRANSCRIPTIONAL ACTIVATOR PROTEIN UGA3"/>
    <property type="match status" value="1"/>
</dbReference>
<evidence type="ECO:0000256" key="3">
    <source>
        <dbReference type="ARBA" id="ARBA00023015"/>
    </source>
</evidence>
<evidence type="ECO:0000256" key="1">
    <source>
        <dbReference type="ARBA" id="ARBA00004123"/>
    </source>
</evidence>
<accession>A0A507B2K4</accession>
<evidence type="ECO:0000256" key="6">
    <source>
        <dbReference type="ARBA" id="ARBA00023242"/>
    </source>
</evidence>
<evidence type="ECO:0008006" key="10">
    <source>
        <dbReference type="Google" id="ProtNLM"/>
    </source>
</evidence>
<keyword evidence="9" id="KW-1185">Reference proteome</keyword>
<dbReference type="GO" id="GO:0005634">
    <property type="term" value="C:nucleus"/>
    <property type="evidence" value="ECO:0007669"/>
    <property type="project" value="UniProtKB-SubCell"/>
</dbReference>
<comment type="caution">
    <text evidence="8">The sequence shown here is derived from an EMBL/GenBank/DDBJ whole genome shotgun (WGS) entry which is preliminary data.</text>
</comment>
<organism evidence="8 9">
    <name type="scientific">Thyridium curvatum</name>
    <dbReference type="NCBI Taxonomy" id="1093900"/>
    <lineage>
        <taxon>Eukaryota</taxon>
        <taxon>Fungi</taxon>
        <taxon>Dikarya</taxon>
        <taxon>Ascomycota</taxon>
        <taxon>Pezizomycotina</taxon>
        <taxon>Sordariomycetes</taxon>
        <taxon>Sordariomycetidae</taxon>
        <taxon>Thyridiales</taxon>
        <taxon>Thyridiaceae</taxon>
        <taxon>Thyridium</taxon>
    </lineage>
</organism>
<keyword evidence="6" id="KW-0539">Nucleus</keyword>
<keyword evidence="2" id="KW-0862">Zinc</keyword>
<dbReference type="InterPro" id="IPR021858">
    <property type="entry name" value="Fun_TF"/>
</dbReference>
<keyword evidence="3" id="KW-0805">Transcription regulation</keyword>
<dbReference type="EMBL" id="SKBQ01000048">
    <property type="protein sequence ID" value="TPX11519.1"/>
    <property type="molecule type" value="Genomic_DNA"/>
</dbReference>
<protein>
    <recommendedName>
        <fullName evidence="10">C6 transcription factor</fullName>
    </recommendedName>
</protein>
<keyword evidence="4" id="KW-0238">DNA-binding</keyword>
<evidence type="ECO:0000256" key="7">
    <source>
        <dbReference type="SAM" id="MobiDB-lite"/>
    </source>
</evidence>
<dbReference type="AlphaFoldDB" id="A0A507B2K4"/>
<dbReference type="GO" id="GO:0003700">
    <property type="term" value="F:DNA-binding transcription factor activity"/>
    <property type="evidence" value="ECO:0007669"/>
    <property type="project" value="TreeGrafter"/>
</dbReference>
<dbReference type="STRING" id="1093900.A0A507B2K4"/>